<dbReference type="PRINTS" id="PR00080">
    <property type="entry name" value="SDRFAMILY"/>
</dbReference>
<evidence type="ECO:0000313" key="4">
    <source>
        <dbReference type="EMBL" id="OYQ33830.1"/>
    </source>
</evidence>
<dbReference type="AlphaFoldDB" id="A0A255YZJ2"/>
<dbReference type="InterPro" id="IPR057326">
    <property type="entry name" value="KR_dom"/>
</dbReference>
<dbReference type="Proteomes" id="UP000216998">
    <property type="component" value="Unassembled WGS sequence"/>
</dbReference>
<gene>
    <name evidence="4" type="ORF">CHU95_14700</name>
</gene>
<keyword evidence="5" id="KW-1185">Reference proteome</keyword>
<comment type="similarity">
    <text evidence="1">Belongs to the short-chain dehydrogenases/reductases (SDR) family.</text>
</comment>
<evidence type="ECO:0000259" key="3">
    <source>
        <dbReference type="SMART" id="SM00822"/>
    </source>
</evidence>
<dbReference type="SMART" id="SM00822">
    <property type="entry name" value="PKS_KR"/>
    <property type="match status" value="1"/>
</dbReference>
<evidence type="ECO:0000313" key="5">
    <source>
        <dbReference type="Proteomes" id="UP000216998"/>
    </source>
</evidence>
<dbReference type="EMBL" id="NOXU01000030">
    <property type="protein sequence ID" value="OYQ33830.1"/>
    <property type="molecule type" value="Genomic_DNA"/>
</dbReference>
<dbReference type="FunFam" id="3.40.50.720:FF:000084">
    <property type="entry name" value="Short-chain dehydrogenase reductase"/>
    <property type="match status" value="1"/>
</dbReference>
<protein>
    <submittedName>
        <fullName evidence="4">3-beta hydroxysteroid dehydrogenase</fullName>
    </submittedName>
</protein>
<organism evidence="4 5">
    <name type="scientific">Niveispirillum lacus</name>
    <dbReference type="NCBI Taxonomy" id="1981099"/>
    <lineage>
        <taxon>Bacteria</taxon>
        <taxon>Pseudomonadati</taxon>
        <taxon>Pseudomonadota</taxon>
        <taxon>Alphaproteobacteria</taxon>
        <taxon>Rhodospirillales</taxon>
        <taxon>Azospirillaceae</taxon>
        <taxon>Niveispirillum</taxon>
    </lineage>
</organism>
<comment type="caution">
    <text evidence="4">The sequence shown here is derived from an EMBL/GenBank/DDBJ whole genome shotgun (WGS) entry which is preliminary data.</text>
</comment>
<evidence type="ECO:0000256" key="1">
    <source>
        <dbReference type="ARBA" id="ARBA00006484"/>
    </source>
</evidence>
<proteinExistence type="inferred from homology"/>
<dbReference type="Pfam" id="PF13561">
    <property type="entry name" value="adh_short_C2"/>
    <property type="match status" value="1"/>
</dbReference>
<keyword evidence="2" id="KW-0560">Oxidoreductase</keyword>
<dbReference type="PANTHER" id="PTHR24321:SF15">
    <property type="entry name" value="OXIDOREDUCTASE UCPA"/>
    <property type="match status" value="1"/>
</dbReference>
<dbReference type="GO" id="GO:0016491">
    <property type="term" value="F:oxidoreductase activity"/>
    <property type="evidence" value="ECO:0007669"/>
    <property type="project" value="UniProtKB-KW"/>
</dbReference>
<sequence length="252" mass="26829">MGRLQDKIVLITGGASGIGLATARAALREGAKVVITDRNVQGGEAAVAELGDGIEFLAQDVTKEDRWVEVIGHVVQKYGRLDGLVNNAGCGSLHNIEDETLEGWRFVHAVNVESTFLGCKYAIKAMKQTGGGSIVNVSSVAGLIGAADLAAYCSAKGAVRLLTKSTAKWCAQQNYNIRCNSIHPSFLYTPMVQQMIDAAPDSEKMRRRLERTAPLGRMGKPEDAANVVLFLLSDESPFITGAEYAIDGGTTA</sequence>
<dbReference type="Gene3D" id="3.40.50.720">
    <property type="entry name" value="NAD(P)-binding Rossmann-like Domain"/>
    <property type="match status" value="1"/>
</dbReference>
<dbReference type="PANTHER" id="PTHR24321">
    <property type="entry name" value="DEHYDROGENASES, SHORT CHAIN"/>
    <property type="match status" value="1"/>
</dbReference>
<feature type="domain" description="Ketoreductase" evidence="3">
    <location>
        <begin position="7"/>
        <end position="178"/>
    </location>
</feature>
<dbReference type="InterPro" id="IPR020904">
    <property type="entry name" value="Sc_DH/Rdtase_CS"/>
</dbReference>
<accession>A0A255YZJ2</accession>
<dbReference type="NCBIfam" id="NF005559">
    <property type="entry name" value="PRK07231.1"/>
    <property type="match status" value="1"/>
</dbReference>
<name>A0A255YZJ2_9PROT</name>
<reference evidence="4 5" key="1">
    <citation type="submission" date="2017-07" db="EMBL/GenBank/DDBJ databases">
        <title>Niveispirillum cyanobacteriorum sp. nov., isolated from cyanobacterial aggregates in a eutrophic lake.</title>
        <authorList>
            <person name="Cai H."/>
        </authorList>
    </citation>
    <scope>NUCLEOTIDE SEQUENCE [LARGE SCALE GENOMIC DNA]</scope>
    <source>
        <strain evidence="5">TH1-14</strain>
    </source>
</reference>
<dbReference type="SUPFAM" id="SSF51735">
    <property type="entry name" value="NAD(P)-binding Rossmann-fold domains"/>
    <property type="match status" value="1"/>
</dbReference>
<dbReference type="InterPro" id="IPR002347">
    <property type="entry name" value="SDR_fam"/>
</dbReference>
<dbReference type="PRINTS" id="PR00081">
    <property type="entry name" value="GDHRDH"/>
</dbReference>
<dbReference type="OrthoDB" id="7499742at2"/>
<evidence type="ECO:0000256" key="2">
    <source>
        <dbReference type="ARBA" id="ARBA00023002"/>
    </source>
</evidence>
<dbReference type="PROSITE" id="PS00061">
    <property type="entry name" value="ADH_SHORT"/>
    <property type="match status" value="1"/>
</dbReference>
<dbReference type="InterPro" id="IPR036291">
    <property type="entry name" value="NAD(P)-bd_dom_sf"/>
</dbReference>